<reference evidence="3 4" key="1">
    <citation type="submission" date="2020-08" db="EMBL/GenBank/DDBJ databases">
        <title>Genomic Encyclopedia of Type Strains, Phase IV (KMG-IV): sequencing the most valuable type-strain genomes for metagenomic binning, comparative biology and taxonomic classification.</title>
        <authorList>
            <person name="Goeker M."/>
        </authorList>
    </citation>
    <scope>NUCLEOTIDE SEQUENCE [LARGE SCALE GENOMIC DNA]</scope>
    <source>
        <strain evidence="3 4">DSM 44197</strain>
    </source>
</reference>
<dbReference type="RefSeq" id="WP_182846523.1">
    <property type="nucleotide sequence ID" value="NZ_JACJIA010000009.1"/>
</dbReference>
<keyword evidence="2" id="KW-1133">Transmembrane helix</keyword>
<feature type="region of interest" description="Disordered" evidence="1">
    <location>
        <begin position="1"/>
        <end position="122"/>
    </location>
</feature>
<comment type="caution">
    <text evidence="3">The sequence shown here is derived from an EMBL/GenBank/DDBJ whole genome shotgun (WGS) entry which is preliminary data.</text>
</comment>
<organism evidence="3 4">
    <name type="scientific">Actinomadura namibiensis</name>
    <dbReference type="NCBI Taxonomy" id="182080"/>
    <lineage>
        <taxon>Bacteria</taxon>
        <taxon>Bacillati</taxon>
        <taxon>Actinomycetota</taxon>
        <taxon>Actinomycetes</taxon>
        <taxon>Streptosporangiales</taxon>
        <taxon>Thermomonosporaceae</taxon>
        <taxon>Actinomadura</taxon>
    </lineage>
</organism>
<keyword evidence="2" id="KW-0812">Transmembrane</keyword>
<evidence type="ECO:0000256" key="2">
    <source>
        <dbReference type="SAM" id="Phobius"/>
    </source>
</evidence>
<keyword evidence="4" id="KW-1185">Reference proteome</keyword>
<gene>
    <name evidence="3" type="ORF">HNR61_006096</name>
</gene>
<dbReference type="EMBL" id="JACJIA010000009">
    <property type="protein sequence ID" value="MBA8954439.1"/>
    <property type="molecule type" value="Genomic_DNA"/>
</dbReference>
<dbReference type="Proteomes" id="UP000572680">
    <property type="component" value="Unassembled WGS sequence"/>
</dbReference>
<feature type="compositionally biased region" description="Gly residues" evidence="1">
    <location>
        <begin position="17"/>
        <end position="44"/>
    </location>
</feature>
<feature type="compositionally biased region" description="Basic and acidic residues" evidence="1">
    <location>
        <begin position="79"/>
        <end position="91"/>
    </location>
</feature>
<protein>
    <recommendedName>
        <fullName evidence="5">DUF3558 domain-containing protein</fullName>
    </recommendedName>
</protein>
<evidence type="ECO:0000256" key="1">
    <source>
        <dbReference type="SAM" id="MobiDB-lite"/>
    </source>
</evidence>
<dbReference type="AlphaFoldDB" id="A0A7W3LUB8"/>
<evidence type="ECO:0000313" key="4">
    <source>
        <dbReference type="Proteomes" id="UP000572680"/>
    </source>
</evidence>
<feature type="transmembrane region" description="Helical" evidence="2">
    <location>
        <begin position="131"/>
        <end position="153"/>
    </location>
</feature>
<name>A0A7W3LUB8_ACTNM</name>
<feature type="compositionally biased region" description="Basic and acidic residues" evidence="1">
    <location>
        <begin position="1"/>
        <end position="14"/>
    </location>
</feature>
<accession>A0A7W3LUB8</accession>
<sequence>MSGSHRSENNRVDSYRGSGGGQGAAGDGYRSDGGYGGDYVGSGHTGNTYAGGEYATGGHISGEHGSGRHGLPPSGSDEYLARSDEYPRRGTDSAPRGGYRGTRRSAGSGGYRAGSGAHRRVERERRAGRRLALLLTGAVAGAVVCVLAAFAILSGSGVRDGDTGQVVSGATQTAAGAPTERSGVPDACEMVRADLADRLAPDAQRTQADNYQSSDRQNQCVWGAYEGERKRQLTVEIRAVAPEGTQTGTEAARVTFARERADDESGKGLLAGQEVTDKTRLDGVGDEGYTVYSVDEGQGSAEAITNVRLSNVLVTVRYSGGDDGDPLAADAAMNGATDAAKSVLESLNKG</sequence>
<proteinExistence type="predicted"/>
<evidence type="ECO:0000313" key="3">
    <source>
        <dbReference type="EMBL" id="MBA8954439.1"/>
    </source>
</evidence>
<evidence type="ECO:0008006" key="5">
    <source>
        <dbReference type="Google" id="ProtNLM"/>
    </source>
</evidence>
<keyword evidence="2" id="KW-0472">Membrane</keyword>